<dbReference type="Ensembl" id="ENSSPAT00000000357.1">
    <property type="protein sequence ID" value="ENSSPAP00000000349.1"/>
    <property type="gene ID" value="ENSSPAG00000000308.1"/>
</dbReference>
<dbReference type="AlphaFoldDB" id="A0A3B4Z0U4"/>
<comment type="cofactor">
    <cofactor evidence="1 2">
        <name>Zn(2+)</name>
        <dbReference type="ChEBI" id="CHEBI:29105"/>
    </cofactor>
    <text evidence="1 2">Binds 1 zinc ion per subunit.</text>
</comment>
<feature type="chain" id="PRO_5017103847" description="Metalloendopeptidase" evidence="2">
    <location>
        <begin position="20"/>
        <end position="307"/>
    </location>
</feature>
<feature type="binding site" evidence="1">
    <location>
        <position position="167"/>
    </location>
    <ligand>
        <name>Zn(2+)</name>
        <dbReference type="ChEBI" id="CHEBI:29105"/>
        <note>catalytic</note>
    </ligand>
</feature>
<feature type="binding site" evidence="1">
    <location>
        <position position="157"/>
    </location>
    <ligand>
        <name>Zn(2+)</name>
        <dbReference type="ChEBI" id="CHEBI:29105"/>
        <note>catalytic</note>
    </ligand>
</feature>
<feature type="binding site" evidence="1">
    <location>
        <position position="161"/>
    </location>
    <ligand>
        <name>Zn(2+)</name>
        <dbReference type="ChEBI" id="CHEBI:29105"/>
        <note>catalytic</note>
    </ligand>
</feature>
<dbReference type="PANTHER" id="PTHR10127:SF899">
    <property type="entry name" value="ASTACIN-LIKE METALLOENDOPEPTIDASE-RELATED"/>
    <property type="match status" value="1"/>
</dbReference>
<name>A0A3B4Z0U4_9TELE</name>
<dbReference type="PRINTS" id="PR00480">
    <property type="entry name" value="ASTACIN"/>
</dbReference>
<feature type="domain" description="Peptidase M12A" evidence="3">
    <location>
        <begin position="60"/>
        <end position="258"/>
    </location>
</feature>
<evidence type="ECO:0000256" key="2">
    <source>
        <dbReference type="RuleBase" id="RU361183"/>
    </source>
</evidence>
<accession>A0A3B4Z0U4</accession>
<dbReference type="SUPFAM" id="SSF55486">
    <property type="entry name" value="Metalloproteases ('zincins'), catalytic domain"/>
    <property type="match status" value="1"/>
</dbReference>
<dbReference type="GO" id="GO:0008270">
    <property type="term" value="F:zinc ion binding"/>
    <property type="evidence" value="ECO:0007669"/>
    <property type="project" value="UniProtKB-UniRule"/>
</dbReference>
<dbReference type="EC" id="3.4.24.-" evidence="2"/>
<keyword evidence="2" id="KW-0732">Signal</keyword>
<dbReference type="SMART" id="SM00235">
    <property type="entry name" value="ZnMc"/>
    <property type="match status" value="1"/>
</dbReference>
<protein>
    <recommendedName>
        <fullName evidence="2">Metalloendopeptidase</fullName>
        <ecNumber evidence="2">3.4.24.-</ecNumber>
    </recommendedName>
</protein>
<dbReference type="Pfam" id="PF01400">
    <property type="entry name" value="Astacin"/>
    <property type="match status" value="1"/>
</dbReference>
<dbReference type="InterPro" id="IPR001506">
    <property type="entry name" value="Peptidase_M12A"/>
</dbReference>
<dbReference type="PANTHER" id="PTHR10127">
    <property type="entry name" value="DISCOIDIN, CUB, EGF, LAMININ , AND ZINC METALLOPROTEASE DOMAIN CONTAINING"/>
    <property type="match status" value="1"/>
</dbReference>
<dbReference type="InterPro" id="IPR024079">
    <property type="entry name" value="MetalloPept_cat_dom_sf"/>
</dbReference>
<evidence type="ECO:0000256" key="1">
    <source>
        <dbReference type="PROSITE-ProRule" id="PRU01211"/>
    </source>
</evidence>
<dbReference type="STRING" id="144197.ENSSPAP00000000349"/>
<dbReference type="InterPro" id="IPR006026">
    <property type="entry name" value="Peptidase_Metallo"/>
</dbReference>
<proteinExistence type="predicted"/>
<evidence type="ECO:0000259" key="3">
    <source>
        <dbReference type="PROSITE" id="PS51864"/>
    </source>
</evidence>
<keyword evidence="1 2" id="KW-0479">Metal-binding</keyword>
<dbReference type="GO" id="GO:0004222">
    <property type="term" value="F:metalloendopeptidase activity"/>
    <property type="evidence" value="ECO:0007669"/>
    <property type="project" value="UniProtKB-UniRule"/>
</dbReference>
<comment type="caution">
    <text evidence="1">Lacks conserved residue(s) required for the propagation of feature annotation.</text>
</comment>
<keyword evidence="1 2" id="KW-0378">Hydrolase</keyword>
<dbReference type="GO" id="GO:0006508">
    <property type="term" value="P:proteolysis"/>
    <property type="evidence" value="ECO:0007669"/>
    <property type="project" value="UniProtKB-KW"/>
</dbReference>
<dbReference type="Gene3D" id="3.40.390.10">
    <property type="entry name" value="Collagenase (Catalytic Domain)"/>
    <property type="match status" value="1"/>
</dbReference>
<dbReference type="GeneTree" id="ENSGT00940000161051"/>
<sequence length="307" mass="35716">MKPAFLLLVFLWVAAVAQGTITAEDQNGESLSVTDIISKVNENLTSPLLHDDIMMPSTRNAVPCTSRGCKWRKYGRYVYIPIYISSSYSRAQRSFIIRALLTFHRTTCIRFVWRRRHYSYLYFFSGSGCWSYMGRQGGRQLVSLRRNGCLYTGTIQHEVLHALGFAHEQVRSDRDRYVRILYQNIQSGKQHNFRRLQTNNLWTRYDYNSVMHYSKYAFSKNGQPTIVARSNPNLNFGRATYMSYNDVQRVKRLYRCCEYKHGKVKSNCGNIKTLLAAHRVSRFLRNQIDDSEKKSRPADAWTCSSSG</sequence>
<evidence type="ECO:0000313" key="4">
    <source>
        <dbReference type="Ensembl" id="ENSSPAP00000000349.1"/>
    </source>
</evidence>
<reference evidence="4" key="1">
    <citation type="submission" date="2023-09" db="UniProtKB">
        <authorList>
            <consortium name="Ensembl"/>
        </authorList>
    </citation>
    <scope>IDENTIFICATION</scope>
</reference>
<organism evidence="4">
    <name type="scientific">Stegastes partitus</name>
    <name type="common">bicolor damselfish</name>
    <dbReference type="NCBI Taxonomy" id="144197"/>
    <lineage>
        <taxon>Eukaryota</taxon>
        <taxon>Metazoa</taxon>
        <taxon>Chordata</taxon>
        <taxon>Craniata</taxon>
        <taxon>Vertebrata</taxon>
        <taxon>Euteleostomi</taxon>
        <taxon>Actinopterygii</taxon>
        <taxon>Neopterygii</taxon>
        <taxon>Teleostei</taxon>
        <taxon>Neoteleostei</taxon>
        <taxon>Acanthomorphata</taxon>
        <taxon>Ovalentaria</taxon>
        <taxon>Pomacentridae</taxon>
        <taxon>Stegastes</taxon>
    </lineage>
</organism>
<feature type="signal peptide" evidence="2">
    <location>
        <begin position="1"/>
        <end position="19"/>
    </location>
</feature>
<feature type="active site" evidence="1">
    <location>
        <position position="158"/>
    </location>
</feature>
<dbReference type="PROSITE" id="PS51864">
    <property type="entry name" value="ASTACIN"/>
    <property type="match status" value="1"/>
</dbReference>
<keyword evidence="1 2" id="KW-0862">Zinc</keyword>
<keyword evidence="1 2" id="KW-0645">Protease</keyword>
<keyword evidence="1 2" id="KW-0482">Metalloprotease</keyword>